<protein>
    <submittedName>
        <fullName evidence="1">Transposase-like protein</fullName>
    </submittedName>
</protein>
<organism evidence="1 2">
    <name type="scientific">Aeribacillus alveayuensis</name>
    <dbReference type="NCBI Taxonomy" id="279215"/>
    <lineage>
        <taxon>Bacteria</taxon>
        <taxon>Bacillati</taxon>
        <taxon>Bacillota</taxon>
        <taxon>Bacilli</taxon>
        <taxon>Bacillales</taxon>
        <taxon>Bacillaceae</taxon>
        <taxon>Aeribacillus</taxon>
    </lineage>
</organism>
<sequence>MGNTSEKRKSYHAEFKEMVVELYQTGTPVKQILSEYC</sequence>
<dbReference type="EMBL" id="JAUSTR010000001">
    <property type="protein sequence ID" value="MDQ0160973.1"/>
    <property type="molecule type" value="Genomic_DNA"/>
</dbReference>
<accession>A0ABT9VJ28</accession>
<evidence type="ECO:0000313" key="2">
    <source>
        <dbReference type="Proteomes" id="UP001225646"/>
    </source>
</evidence>
<name>A0ABT9VJ28_9BACI</name>
<proteinExistence type="predicted"/>
<comment type="caution">
    <text evidence="1">The sequence shown here is derived from an EMBL/GenBank/DDBJ whole genome shotgun (WGS) entry which is preliminary data.</text>
</comment>
<dbReference type="Proteomes" id="UP001225646">
    <property type="component" value="Unassembled WGS sequence"/>
</dbReference>
<gene>
    <name evidence="1" type="ORF">J2S06_000043</name>
</gene>
<reference evidence="1 2" key="1">
    <citation type="submission" date="2023-07" db="EMBL/GenBank/DDBJ databases">
        <title>Genomic Encyclopedia of Type Strains, Phase IV (KMG-IV): sequencing the most valuable type-strain genomes for metagenomic binning, comparative biology and taxonomic classification.</title>
        <authorList>
            <person name="Goeker M."/>
        </authorList>
    </citation>
    <scope>NUCLEOTIDE SEQUENCE [LARGE SCALE GENOMIC DNA]</scope>
    <source>
        <strain evidence="1 2">DSM 19092</strain>
    </source>
</reference>
<keyword evidence="2" id="KW-1185">Reference proteome</keyword>
<evidence type="ECO:0000313" key="1">
    <source>
        <dbReference type="EMBL" id="MDQ0160973.1"/>
    </source>
</evidence>